<feature type="compositionally biased region" description="Basic and acidic residues" evidence="1">
    <location>
        <begin position="33"/>
        <end position="42"/>
    </location>
</feature>
<reference evidence="3" key="1">
    <citation type="submission" date="2021-04" db="EMBL/GenBank/DDBJ databases">
        <authorList>
            <consortium name="Molecular Ecology Group"/>
        </authorList>
    </citation>
    <scope>NUCLEOTIDE SEQUENCE</scope>
</reference>
<feature type="transmembrane region" description="Helical" evidence="2">
    <location>
        <begin position="6"/>
        <end position="25"/>
    </location>
</feature>
<dbReference type="AlphaFoldDB" id="A0A8S3YJA2"/>
<dbReference type="EMBL" id="CAJHNH020000381">
    <property type="protein sequence ID" value="CAG5117293.1"/>
    <property type="molecule type" value="Genomic_DNA"/>
</dbReference>
<gene>
    <name evidence="3" type="ORF">CUNI_LOCUS2851</name>
</gene>
<proteinExistence type="predicted"/>
<sequence length="60" mass="6564">MLYSVILLWVFTIIITCYVLVPSAHQSSLNTETQKKRSKSGEIGHFAIPPPPPPPTSSSP</sequence>
<feature type="region of interest" description="Disordered" evidence="1">
    <location>
        <begin position="26"/>
        <end position="60"/>
    </location>
</feature>
<keyword evidence="2" id="KW-1133">Transmembrane helix</keyword>
<comment type="caution">
    <text evidence="3">The sequence shown here is derived from an EMBL/GenBank/DDBJ whole genome shotgun (WGS) entry which is preliminary data.</text>
</comment>
<keyword evidence="2" id="KW-0472">Membrane</keyword>
<evidence type="ECO:0000313" key="3">
    <source>
        <dbReference type="EMBL" id="CAG5117293.1"/>
    </source>
</evidence>
<accession>A0A8S3YJA2</accession>
<protein>
    <submittedName>
        <fullName evidence="3">Uncharacterized protein</fullName>
    </submittedName>
</protein>
<feature type="compositionally biased region" description="Pro residues" evidence="1">
    <location>
        <begin position="48"/>
        <end position="60"/>
    </location>
</feature>
<organism evidence="3 4">
    <name type="scientific">Candidula unifasciata</name>
    <dbReference type="NCBI Taxonomy" id="100452"/>
    <lineage>
        <taxon>Eukaryota</taxon>
        <taxon>Metazoa</taxon>
        <taxon>Spiralia</taxon>
        <taxon>Lophotrochozoa</taxon>
        <taxon>Mollusca</taxon>
        <taxon>Gastropoda</taxon>
        <taxon>Heterobranchia</taxon>
        <taxon>Euthyneura</taxon>
        <taxon>Panpulmonata</taxon>
        <taxon>Eupulmonata</taxon>
        <taxon>Stylommatophora</taxon>
        <taxon>Helicina</taxon>
        <taxon>Helicoidea</taxon>
        <taxon>Geomitridae</taxon>
        <taxon>Candidula</taxon>
    </lineage>
</organism>
<evidence type="ECO:0000256" key="1">
    <source>
        <dbReference type="SAM" id="MobiDB-lite"/>
    </source>
</evidence>
<name>A0A8S3YJA2_9EUPU</name>
<evidence type="ECO:0000313" key="4">
    <source>
        <dbReference type="Proteomes" id="UP000678393"/>
    </source>
</evidence>
<dbReference type="Proteomes" id="UP000678393">
    <property type="component" value="Unassembled WGS sequence"/>
</dbReference>
<keyword evidence="4" id="KW-1185">Reference proteome</keyword>
<evidence type="ECO:0000256" key="2">
    <source>
        <dbReference type="SAM" id="Phobius"/>
    </source>
</evidence>
<keyword evidence="2" id="KW-0812">Transmembrane</keyword>
<feature type="non-terminal residue" evidence="3">
    <location>
        <position position="60"/>
    </location>
</feature>